<proteinExistence type="predicted"/>
<protein>
    <submittedName>
        <fullName evidence="1">Uncharacterized protein</fullName>
    </submittedName>
</protein>
<keyword evidence="2" id="KW-1185">Reference proteome</keyword>
<name>A0A4R6YKR6_9GAMM</name>
<dbReference type="AlphaFoldDB" id="A0A4R6YKR6"/>
<dbReference type="SUPFAM" id="SSF47413">
    <property type="entry name" value="lambda repressor-like DNA-binding domains"/>
    <property type="match status" value="1"/>
</dbReference>
<dbReference type="GO" id="GO:0003677">
    <property type="term" value="F:DNA binding"/>
    <property type="evidence" value="ECO:0007669"/>
    <property type="project" value="InterPro"/>
</dbReference>
<organism evidence="1 2">
    <name type="scientific">Tahibacter aquaticus</name>
    <dbReference type="NCBI Taxonomy" id="520092"/>
    <lineage>
        <taxon>Bacteria</taxon>
        <taxon>Pseudomonadati</taxon>
        <taxon>Pseudomonadota</taxon>
        <taxon>Gammaproteobacteria</taxon>
        <taxon>Lysobacterales</taxon>
        <taxon>Rhodanobacteraceae</taxon>
        <taxon>Tahibacter</taxon>
    </lineage>
</organism>
<accession>A0A4R6YKR6</accession>
<evidence type="ECO:0000313" key="1">
    <source>
        <dbReference type="EMBL" id="TDR37731.1"/>
    </source>
</evidence>
<dbReference type="InterPro" id="IPR001387">
    <property type="entry name" value="Cro/C1-type_HTH"/>
</dbReference>
<evidence type="ECO:0000313" key="2">
    <source>
        <dbReference type="Proteomes" id="UP000295293"/>
    </source>
</evidence>
<comment type="caution">
    <text evidence="1">The sequence shown here is derived from an EMBL/GenBank/DDBJ whole genome shotgun (WGS) entry which is preliminary data.</text>
</comment>
<sequence length="322" mass="35892">MDSEALVQLALDAQSCNQKELGLRLGVSPTQISKWKKGEHMSFEMREKLSQLANIGSMCPQFVLWAGSLEDARKWARLIDYLAERAVGEAETGYDTYPLTDEPDLRELLCSSTFHTLKEMGVAIPKQFPATLDVEVDDEDNDSVDRYEALLESNPYSSTIDRLYRSLNDVYGFYAAYVSGLVDDDALDLLGTPAENIEPCLLSLAACKIEVDPAFAPNFAAFNRATKENYEIWLNIVKDRAFSAGKPLRAELLNLVYDSGDELGHEAEAESLGFNATRLHPDVYMNELLVGMRLIHQVLPAILEKLGIEGEFALDRSKLQLG</sequence>
<dbReference type="Proteomes" id="UP000295293">
    <property type="component" value="Unassembled WGS sequence"/>
</dbReference>
<gene>
    <name evidence="1" type="ORF">DFR29_12428</name>
</gene>
<dbReference type="InterPro" id="IPR010982">
    <property type="entry name" value="Lambda_DNA-bd_dom_sf"/>
</dbReference>
<dbReference type="OrthoDB" id="9179825at2"/>
<dbReference type="CDD" id="cd00093">
    <property type="entry name" value="HTH_XRE"/>
    <property type="match status" value="1"/>
</dbReference>
<dbReference type="RefSeq" id="WP_133821689.1">
    <property type="nucleotide sequence ID" value="NZ_SNZH01000024.1"/>
</dbReference>
<dbReference type="EMBL" id="SNZH01000024">
    <property type="protein sequence ID" value="TDR37731.1"/>
    <property type="molecule type" value="Genomic_DNA"/>
</dbReference>
<reference evidence="1 2" key="1">
    <citation type="submission" date="2019-03" db="EMBL/GenBank/DDBJ databases">
        <title>Genomic Encyclopedia of Type Strains, Phase IV (KMG-IV): sequencing the most valuable type-strain genomes for metagenomic binning, comparative biology and taxonomic classification.</title>
        <authorList>
            <person name="Goeker M."/>
        </authorList>
    </citation>
    <scope>NUCLEOTIDE SEQUENCE [LARGE SCALE GENOMIC DNA]</scope>
    <source>
        <strain evidence="1 2">DSM 21667</strain>
    </source>
</reference>